<dbReference type="EMBL" id="JAKOGG010000021">
    <property type="protein sequence ID" value="MCS4558427.1"/>
    <property type="molecule type" value="Genomic_DNA"/>
</dbReference>
<evidence type="ECO:0000256" key="9">
    <source>
        <dbReference type="SAM" id="SignalP"/>
    </source>
</evidence>
<dbReference type="PROSITE" id="PS52016">
    <property type="entry name" value="TONB_DEPENDENT_REC_3"/>
    <property type="match status" value="1"/>
</dbReference>
<protein>
    <submittedName>
        <fullName evidence="11">TonB-dependent receptor plug domain-containing protein</fullName>
    </submittedName>
</protein>
<reference evidence="12" key="1">
    <citation type="submission" date="2023-07" db="EMBL/GenBank/DDBJ databases">
        <title>Shewanella mangrovi sp. nov., an acetaldehyde- degrading bacterium isolated from mangrove sediment.</title>
        <authorList>
            <person name="Liu Y."/>
        </authorList>
    </citation>
    <scope>NUCLEOTIDE SEQUENCE [LARGE SCALE GENOMIC DNA]</scope>
    <source>
        <strain evidence="12">C32</strain>
    </source>
</reference>
<name>A0ABT2FQ28_9GAMM</name>
<evidence type="ECO:0000256" key="3">
    <source>
        <dbReference type="ARBA" id="ARBA00022452"/>
    </source>
</evidence>
<dbReference type="Proteomes" id="UP001201549">
    <property type="component" value="Unassembled WGS sequence"/>
</dbReference>
<evidence type="ECO:0000259" key="10">
    <source>
        <dbReference type="Pfam" id="PF00593"/>
    </source>
</evidence>
<evidence type="ECO:0000256" key="5">
    <source>
        <dbReference type="ARBA" id="ARBA00023077"/>
    </source>
</evidence>
<keyword evidence="6 8" id="KW-0472">Membrane</keyword>
<evidence type="ECO:0000256" key="4">
    <source>
        <dbReference type="ARBA" id="ARBA00022692"/>
    </source>
</evidence>
<organism evidence="11 12">
    <name type="scientific">Shewanella electrica</name>
    <dbReference type="NCBI Taxonomy" id="515560"/>
    <lineage>
        <taxon>Bacteria</taxon>
        <taxon>Pseudomonadati</taxon>
        <taxon>Pseudomonadota</taxon>
        <taxon>Gammaproteobacteria</taxon>
        <taxon>Alteromonadales</taxon>
        <taxon>Shewanellaceae</taxon>
        <taxon>Shewanella</taxon>
    </lineage>
</organism>
<comment type="similarity">
    <text evidence="8">Belongs to the TonB-dependent receptor family.</text>
</comment>
<evidence type="ECO:0000256" key="2">
    <source>
        <dbReference type="ARBA" id="ARBA00022448"/>
    </source>
</evidence>
<dbReference type="RefSeq" id="WP_238898246.1">
    <property type="nucleotide sequence ID" value="NZ_JAKOGG010000021.1"/>
</dbReference>
<dbReference type="SUPFAM" id="SSF56935">
    <property type="entry name" value="Porins"/>
    <property type="match status" value="1"/>
</dbReference>
<comment type="caution">
    <text evidence="11">The sequence shown here is derived from an EMBL/GenBank/DDBJ whole genome shotgun (WGS) entry which is preliminary data.</text>
</comment>
<evidence type="ECO:0000256" key="6">
    <source>
        <dbReference type="ARBA" id="ARBA00023136"/>
    </source>
</evidence>
<dbReference type="InterPro" id="IPR000531">
    <property type="entry name" value="Beta-barrel_TonB"/>
</dbReference>
<proteinExistence type="inferred from homology"/>
<sequence>MSQHKQHAWYLHAFAMIAAQSLVSTAAMAQDTPVDLGKVDVVQQAANTSVTKQNKATEQYQSYDPVDSGMSVISQGAINQSSEGGIDTTELLKTLPFVQMDNDRNDVSQENMQSIRPTGFSIAGGNYYDNNIQIDGVSATSMMDTTRGDSRDFREAYGQTSQTLYVNPNLLGNVVVLDSNISARYGNFTGGVVNFELRQPRREFGFDVSASMQNDSMQHYKLDEKFKEDAEDNPPPEFTRYNTDFSVDLPITDDLFLLLSYSRAESKVTYQMAEAYAGTEFTNSDISENFLLKGLYEYSEAITAEAQLIYSPYSNEHQQPNSINSLSLNDSDGLSGFIAVNGIGELLNWHVKASFNKSQLDRDWDGDRFQWPSASEYANWCTSTNCVEGGLGDLQQSQTDYNFELSADMPLWQGTFSFGSELSYTKASRSRDTTYYYYTARNMARLGVSELVCPENDLACKDNDTLLIRRLDYSGFDADVSLNRQGLWAEYQKNIGNVDVRGGLRLSHESYLDNYNLAPRLNVAWQFLPETYLTLGANRYYGNNTLANAIRAKYPDSFTYTRGVNDNGDVTDWQLRTHTKNPLSTLEPDLNTPYSDEYTAAITLPTWLDGSFRVKGILRQHRDQFVTEFSDSYRVDTETGTSPVRDSRFTNKGETDYRGLALEWTGHYRNHQFNANVTWSKTTTNGNTENYYSALDTDKDDSTFVYYAGEVISMSQLYNIEGLQNYAAPIRASVGWASNWFDDALLTNLKLDYRGEYKSITDSGDDIDFNGTEYDIYAEENLKASTTVNFNVKYRVFEHNNQNMMLTVKIKNLLDSNPHSGTSSSNPYQKGRSFWIGVDYHY</sequence>
<feature type="signal peptide" evidence="9">
    <location>
        <begin position="1"/>
        <end position="29"/>
    </location>
</feature>
<dbReference type="Gene3D" id="2.170.130.10">
    <property type="entry name" value="TonB-dependent receptor, plug domain"/>
    <property type="match status" value="1"/>
</dbReference>
<dbReference type="InterPro" id="IPR037066">
    <property type="entry name" value="Plug_dom_sf"/>
</dbReference>
<evidence type="ECO:0000256" key="7">
    <source>
        <dbReference type="ARBA" id="ARBA00023237"/>
    </source>
</evidence>
<keyword evidence="12" id="KW-1185">Reference proteome</keyword>
<feature type="chain" id="PRO_5047529716" evidence="9">
    <location>
        <begin position="30"/>
        <end position="842"/>
    </location>
</feature>
<dbReference type="Pfam" id="PF00593">
    <property type="entry name" value="TonB_dep_Rec_b-barrel"/>
    <property type="match status" value="1"/>
</dbReference>
<keyword evidence="2 8" id="KW-0813">Transport</keyword>
<dbReference type="InterPro" id="IPR039426">
    <property type="entry name" value="TonB-dep_rcpt-like"/>
</dbReference>
<evidence type="ECO:0000256" key="8">
    <source>
        <dbReference type="PROSITE-ProRule" id="PRU01360"/>
    </source>
</evidence>
<evidence type="ECO:0000256" key="1">
    <source>
        <dbReference type="ARBA" id="ARBA00004571"/>
    </source>
</evidence>
<comment type="subcellular location">
    <subcellularLocation>
        <location evidence="1 8">Cell outer membrane</location>
        <topology evidence="1 8">Multi-pass membrane protein</topology>
    </subcellularLocation>
</comment>
<accession>A0ABT2FQ28</accession>
<keyword evidence="9" id="KW-0732">Signal</keyword>
<keyword evidence="3 8" id="KW-1134">Transmembrane beta strand</keyword>
<dbReference type="Gene3D" id="2.40.170.20">
    <property type="entry name" value="TonB-dependent receptor, beta-barrel domain"/>
    <property type="match status" value="1"/>
</dbReference>
<keyword evidence="5" id="KW-0798">TonB box</keyword>
<evidence type="ECO:0000313" key="11">
    <source>
        <dbReference type="EMBL" id="MCS4558427.1"/>
    </source>
</evidence>
<keyword evidence="11" id="KW-0675">Receptor</keyword>
<evidence type="ECO:0000313" key="12">
    <source>
        <dbReference type="Proteomes" id="UP001201549"/>
    </source>
</evidence>
<feature type="domain" description="TonB-dependent receptor-like beta-barrel" evidence="10">
    <location>
        <begin position="350"/>
        <end position="813"/>
    </location>
</feature>
<dbReference type="InterPro" id="IPR036942">
    <property type="entry name" value="Beta-barrel_TonB_sf"/>
</dbReference>
<gene>
    <name evidence="11" type="ORF">L9G74_18480</name>
</gene>
<keyword evidence="7 8" id="KW-0998">Cell outer membrane</keyword>
<keyword evidence="4 8" id="KW-0812">Transmembrane</keyword>